<dbReference type="STRING" id="504800.SAMN04488085_10365"/>
<evidence type="ECO:0000259" key="2">
    <source>
        <dbReference type="Pfam" id="PF01882"/>
    </source>
</evidence>
<evidence type="ECO:0000313" key="3">
    <source>
        <dbReference type="EMBL" id="SFK68759.1"/>
    </source>
</evidence>
<reference evidence="4" key="1">
    <citation type="submission" date="2016-10" db="EMBL/GenBank/DDBJ databases">
        <authorList>
            <person name="Varghese N."/>
            <person name="Submissions S."/>
        </authorList>
    </citation>
    <scope>NUCLEOTIDE SEQUENCE [LARGE SCALE GENOMIC DNA]</scope>
    <source>
        <strain evidence="4">DSM 45317</strain>
    </source>
</reference>
<sequence>MGILTGSGRGVAVATLALLGAGWWLDWPELVLLGLAALAALVVAALWMVLSPDLAVTREISPLRVTEGELSRGVITVINRATRRSPPVLAIDHVGGRRLTVPLPSLAGGESSSASYPLPTARRGLHTVGPLTVGHTDPLRLMGLTTDYTARTVLRVHPRVHPVAAMPTGRSTDMDGPTSATAPRGGVAFHSLREYEPGDDHRLIHAKSTARLGVLTVRHNVVPEEPRMLVVLDTSSPPYTDDSFEDAVRIAASLAVAAADGGFPLQVRTTGGERIVVRGRDVKPEMLDLLAGVRRTAEDPGLAALPEMAPQEDGLALAVVTGRPDAGMRAAVSRVRGRFEMASLVQVGDTSGRRVAPLQGAFVVAVETSEEFPATWNRLVTR</sequence>
<gene>
    <name evidence="3" type="ORF">SAMN04488085_10365</name>
</gene>
<organism evidence="3 4">
    <name type="scientific">Geodermatophilus ruber</name>
    <dbReference type="NCBI Taxonomy" id="504800"/>
    <lineage>
        <taxon>Bacteria</taxon>
        <taxon>Bacillati</taxon>
        <taxon>Actinomycetota</taxon>
        <taxon>Actinomycetes</taxon>
        <taxon>Geodermatophilales</taxon>
        <taxon>Geodermatophilaceae</taxon>
        <taxon>Geodermatophilus</taxon>
    </lineage>
</organism>
<feature type="transmembrane region" description="Helical" evidence="1">
    <location>
        <begin position="7"/>
        <end position="25"/>
    </location>
</feature>
<dbReference type="RefSeq" id="WP_218146114.1">
    <property type="nucleotide sequence ID" value="NZ_FOSW01000003.1"/>
</dbReference>
<keyword evidence="1" id="KW-1133">Transmembrane helix</keyword>
<keyword evidence="1" id="KW-0472">Membrane</keyword>
<dbReference type="InParanoid" id="A0A1I4BLA2"/>
<proteinExistence type="predicted"/>
<dbReference type="Proteomes" id="UP000199152">
    <property type="component" value="Unassembled WGS sequence"/>
</dbReference>
<evidence type="ECO:0000313" key="4">
    <source>
        <dbReference type="Proteomes" id="UP000199152"/>
    </source>
</evidence>
<dbReference type="AlphaFoldDB" id="A0A1I4BLA2"/>
<dbReference type="Pfam" id="PF01882">
    <property type="entry name" value="DUF58"/>
    <property type="match status" value="1"/>
</dbReference>
<accession>A0A1I4BLA2</accession>
<evidence type="ECO:0000256" key="1">
    <source>
        <dbReference type="SAM" id="Phobius"/>
    </source>
</evidence>
<dbReference type="PANTHER" id="PTHR34351">
    <property type="entry name" value="SLR1927 PROTEIN-RELATED"/>
    <property type="match status" value="1"/>
</dbReference>
<keyword evidence="1" id="KW-0812">Transmembrane</keyword>
<dbReference type="InterPro" id="IPR002881">
    <property type="entry name" value="DUF58"/>
</dbReference>
<feature type="transmembrane region" description="Helical" evidence="1">
    <location>
        <begin position="31"/>
        <end position="50"/>
    </location>
</feature>
<name>A0A1I4BLA2_9ACTN</name>
<keyword evidence="4" id="KW-1185">Reference proteome</keyword>
<dbReference type="PANTHER" id="PTHR34351:SF1">
    <property type="entry name" value="SLR1927 PROTEIN"/>
    <property type="match status" value="1"/>
</dbReference>
<protein>
    <submittedName>
        <fullName evidence="3">Uncharacterized conserved protein, DUF58 family, contains vWF domain</fullName>
    </submittedName>
</protein>
<dbReference type="EMBL" id="FOSW01000003">
    <property type="protein sequence ID" value="SFK68759.1"/>
    <property type="molecule type" value="Genomic_DNA"/>
</dbReference>
<feature type="domain" description="DUF58" evidence="2">
    <location>
        <begin position="192"/>
        <end position="262"/>
    </location>
</feature>